<dbReference type="AlphaFoldDB" id="A0A9X2GHQ5"/>
<dbReference type="EMBL" id="JAMZEB010000002">
    <property type="protein sequence ID" value="MCP2359294.1"/>
    <property type="molecule type" value="Genomic_DNA"/>
</dbReference>
<name>A0A9X2GHQ5_9ACTN</name>
<protein>
    <submittedName>
        <fullName evidence="1">Uncharacterized protein</fullName>
    </submittedName>
</protein>
<reference evidence="1" key="1">
    <citation type="submission" date="2022-06" db="EMBL/GenBank/DDBJ databases">
        <title>Sequencing the genomes of 1000 actinobacteria strains.</title>
        <authorList>
            <person name="Klenk H.-P."/>
        </authorList>
    </citation>
    <scope>NUCLEOTIDE SEQUENCE</scope>
    <source>
        <strain evidence="1">DSM 46694</strain>
    </source>
</reference>
<proteinExistence type="predicted"/>
<evidence type="ECO:0000313" key="1">
    <source>
        <dbReference type="EMBL" id="MCP2359294.1"/>
    </source>
</evidence>
<keyword evidence="2" id="KW-1185">Reference proteome</keyword>
<sequence length="47" mass="4361">MRGAPLPAAAALAFAGQVTGVGVGAGVEGGRMDVEAAPVVILGGPMA</sequence>
<gene>
    <name evidence="1" type="ORF">HD597_006314</name>
</gene>
<evidence type="ECO:0000313" key="2">
    <source>
        <dbReference type="Proteomes" id="UP001139648"/>
    </source>
</evidence>
<dbReference type="Proteomes" id="UP001139648">
    <property type="component" value="Unassembled WGS sequence"/>
</dbReference>
<organism evidence="1 2">
    <name type="scientific">Nonomuraea thailandensis</name>
    <dbReference type="NCBI Taxonomy" id="1188745"/>
    <lineage>
        <taxon>Bacteria</taxon>
        <taxon>Bacillati</taxon>
        <taxon>Actinomycetota</taxon>
        <taxon>Actinomycetes</taxon>
        <taxon>Streptosporangiales</taxon>
        <taxon>Streptosporangiaceae</taxon>
        <taxon>Nonomuraea</taxon>
    </lineage>
</organism>
<dbReference type="RefSeq" id="WP_253746636.1">
    <property type="nucleotide sequence ID" value="NZ_BAABKA010000007.1"/>
</dbReference>
<comment type="caution">
    <text evidence="1">The sequence shown here is derived from an EMBL/GenBank/DDBJ whole genome shotgun (WGS) entry which is preliminary data.</text>
</comment>
<accession>A0A9X2GHQ5</accession>